<dbReference type="InterPro" id="IPR010985">
    <property type="entry name" value="Ribbon_hlx_hlx"/>
</dbReference>
<sequence length="139" mass="15614">MMEYKGYIGKVEFDDQAEIFHGEIINTRDVITFQGQSVVELSKAFRESIDDYLAFCTERGESPDKPFSGQFVTRIPPELHRQINIAAALAGKSLNAFVTEQLQAAIQMIGGSRKDTSKIKKKKAAKTSSRKKKDIEQRA</sequence>
<keyword evidence="3" id="KW-1185">Reference proteome</keyword>
<protein>
    <submittedName>
        <fullName evidence="2">HicB family protein</fullName>
    </submittedName>
</protein>
<organism evidence="2 3">
    <name type="scientific">Rubinisphaera italica</name>
    <dbReference type="NCBI Taxonomy" id="2527969"/>
    <lineage>
        <taxon>Bacteria</taxon>
        <taxon>Pseudomonadati</taxon>
        <taxon>Planctomycetota</taxon>
        <taxon>Planctomycetia</taxon>
        <taxon>Planctomycetales</taxon>
        <taxon>Planctomycetaceae</taxon>
        <taxon>Rubinisphaera</taxon>
    </lineage>
</organism>
<feature type="region of interest" description="Disordered" evidence="1">
    <location>
        <begin position="111"/>
        <end position="139"/>
    </location>
</feature>
<dbReference type="Proteomes" id="UP000316095">
    <property type="component" value="Unassembled WGS sequence"/>
</dbReference>
<dbReference type="InterPro" id="IPR035069">
    <property type="entry name" value="TTHA1013/TTHA0281-like"/>
</dbReference>
<dbReference type="SUPFAM" id="SSF143100">
    <property type="entry name" value="TTHA1013/TTHA0281-like"/>
    <property type="match status" value="1"/>
</dbReference>
<reference evidence="2 3" key="1">
    <citation type="submission" date="2019-02" db="EMBL/GenBank/DDBJ databases">
        <title>Deep-cultivation of Planctomycetes and their phenomic and genomic characterization uncovers novel biology.</title>
        <authorList>
            <person name="Wiegand S."/>
            <person name="Jogler M."/>
            <person name="Boedeker C."/>
            <person name="Pinto D."/>
            <person name="Vollmers J."/>
            <person name="Rivas-Marin E."/>
            <person name="Kohn T."/>
            <person name="Peeters S.H."/>
            <person name="Heuer A."/>
            <person name="Rast P."/>
            <person name="Oberbeckmann S."/>
            <person name="Bunk B."/>
            <person name="Jeske O."/>
            <person name="Meyerdierks A."/>
            <person name="Storesund J.E."/>
            <person name="Kallscheuer N."/>
            <person name="Luecker S."/>
            <person name="Lage O.M."/>
            <person name="Pohl T."/>
            <person name="Merkel B.J."/>
            <person name="Hornburger P."/>
            <person name="Mueller R.-W."/>
            <person name="Bruemmer F."/>
            <person name="Labrenz M."/>
            <person name="Spormann A.M."/>
            <person name="Op Den Camp H."/>
            <person name="Overmann J."/>
            <person name="Amann R."/>
            <person name="Jetten M.S.M."/>
            <person name="Mascher T."/>
            <person name="Medema M.H."/>
            <person name="Devos D.P."/>
            <person name="Kaster A.-K."/>
            <person name="Ovreas L."/>
            <person name="Rohde M."/>
            <person name="Galperin M.Y."/>
            <person name="Jogler C."/>
        </authorList>
    </citation>
    <scope>NUCLEOTIDE SEQUENCE [LARGE SCALE GENOMIC DNA]</scope>
    <source>
        <strain evidence="2 3">Pan54</strain>
    </source>
</reference>
<dbReference type="GO" id="GO:0006355">
    <property type="term" value="P:regulation of DNA-templated transcription"/>
    <property type="evidence" value="ECO:0007669"/>
    <property type="project" value="InterPro"/>
</dbReference>
<evidence type="ECO:0000313" key="3">
    <source>
        <dbReference type="Proteomes" id="UP000316095"/>
    </source>
</evidence>
<dbReference type="InterPro" id="IPR013321">
    <property type="entry name" value="Arc_rbn_hlx_hlx"/>
</dbReference>
<feature type="compositionally biased region" description="Basic residues" evidence="1">
    <location>
        <begin position="119"/>
        <end position="132"/>
    </location>
</feature>
<dbReference type="InterPro" id="IPR008651">
    <property type="entry name" value="Uncharacterised_HicB"/>
</dbReference>
<dbReference type="EMBL" id="SJPG01000001">
    <property type="protein sequence ID" value="TWT63237.1"/>
    <property type="molecule type" value="Genomic_DNA"/>
</dbReference>
<evidence type="ECO:0000313" key="2">
    <source>
        <dbReference type="EMBL" id="TWT63237.1"/>
    </source>
</evidence>
<proteinExistence type="predicted"/>
<gene>
    <name evidence="2" type="ORF">Pan54_39900</name>
</gene>
<dbReference type="Pfam" id="PF05534">
    <property type="entry name" value="HicB"/>
    <property type="match status" value="1"/>
</dbReference>
<name>A0A5C5XJ74_9PLAN</name>
<dbReference type="Gene3D" id="1.10.1220.10">
    <property type="entry name" value="Met repressor-like"/>
    <property type="match status" value="1"/>
</dbReference>
<dbReference type="AlphaFoldDB" id="A0A5C5XJ74"/>
<evidence type="ECO:0000256" key="1">
    <source>
        <dbReference type="SAM" id="MobiDB-lite"/>
    </source>
</evidence>
<dbReference type="SUPFAM" id="SSF47598">
    <property type="entry name" value="Ribbon-helix-helix"/>
    <property type="match status" value="1"/>
</dbReference>
<comment type="caution">
    <text evidence="2">The sequence shown here is derived from an EMBL/GenBank/DDBJ whole genome shotgun (WGS) entry which is preliminary data.</text>
</comment>
<accession>A0A5C5XJ74</accession>